<proteinExistence type="predicted"/>
<evidence type="ECO:0000313" key="2">
    <source>
        <dbReference type="Proteomes" id="UP001148662"/>
    </source>
</evidence>
<organism evidence="1 2">
    <name type="scientific">Phlebia brevispora</name>
    <dbReference type="NCBI Taxonomy" id="194682"/>
    <lineage>
        <taxon>Eukaryota</taxon>
        <taxon>Fungi</taxon>
        <taxon>Dikarya</taxon>
        <taxon>Basidiomycota</taxon>
        <taxon>Agaricomycotina</taxon>
        <taxon>Agaricomycetes</taxon>
        <taxon>Polyporales</taxon>
        <taxon>Meruliaceae</taxon>
        <taxon>Phlebia</taxon>
    </lineage>
</organism>
<sequence length="517" mass="58514">MPSITADIVASLFLLILAFAVSGARSRSSTNKLPPGPPCLPIFGNIFQVPRTRLYLQLRKWALKFGPIFHLQLGPQHFIVLNNAEVANELLGNRSKVYSGRRPAHVAQDLLSDGQRMVMMQYSKEWKATRRGAQTTVGPVAAKRLRPLQELESRVLLKDLLDHGDKSVKQAIHVQKVPEGHWFYLVRRYTTSIVLNVTYGRRVYKLHDNPQLEMKLWGTLFDENKQLLKTGTPKDCFVTTYLQQRADNGHEEAPGRGITEDGWMRDKLVAYTAASVLEAGSDTTASSIQAFVLYMLSHPHVLRTAREEIDRVVGSERMPAFGDEENLPYLVACIKETLRRHSPAVIGIPHRADADDVYNEYFIPKGSTVLGNIWAIHMDPQRYPNPFAFDPDRFYRPEKPHNWASGPDATDRDHYTFGWGRRFCPGSTLAEASLFIVCARVLWGLNFEAPEDEKTGQSVIPDIADEDGAWTSSSISGPRLFPVNWKPRDAVHEELIEQAFLEVQTEWSLRGLDEDVR</sequence>
<evidence type="ECO:0000313" key="1">
    <source>
        <dbReference type="EMBL" id="KAJ3552950.1"/>
    </source>
</evidence>
<keyword evidence="2" id="KW-1185">Reference proteome</keyword>
<dbReference type="EMBL" id="JANHOG010000597">
    <property type="protein sequence ID" value="KAJ3552950.1"/>
    <property type="molecule type" value="Genomic_DNA"/>
</dbReference>
<name>A0ACC1T4V1_9APHY</name>
<gene>
    <name evidence="1" type="ORF">NM688_g3882</name>
</gene>
<comment type="caution">
    <text evidence="1">The sequence shown here is derived from an EMBL/GenBank/DDBJ whole genome shotgun (WGS) entry which is preliminary data.</text>
</comment>
<dbReference type="Proteomes" id="UP001148662">
    <property type="component" value="Unassembled WGS sequence"/>
</dbReference>
<reference evidence="1" key="1">
    <citation type="submission" date="2022-07" db="EMBL/GenBank/DDBJ databases">
        <title>Genome Sequence of Phlebia brevispora.</title>
        <authorList>
            <person name="Buettner E."/>
        </authorList>
    </citation>
    <scope>NUCLEOTIDE SEQUENCE</scope>
    <source>
        <strain evidence="1">MPL23</strain>
    </source>
</reference>
<protein>
    <submittedName>
        <fullName evidence="1">Uncharacterized protein</fullName>
    </submittedName>
</protein>
<accession>A0ACC1T4V1</accession>